<dbReference type="AlphaFoldDB" id="A0AAV1E5Q5"/>
<organism evidence="2 3">
    <name type="scientific">Oldenlandia corymbosa var. corymbosa</name>
    <dbReference type="NCBI Taxonomy" id="529605"/>
    <lineage>
        <taxon>Eukaryota</taxon>
        <taxon>Viridiplantae</taxon>
        <taxon>Streptophyta</taxon>
        <taxon>Embryophyta</taxon>
        <taxon>Tracheophyta</taxon>
        <taxon>Spermatophyta</taxon>
        <taxon>Magnoliopsida</taxon>
        <taxon>eudicotyledons</taxon>
        <taxon>Gunneridae</taxon>
        <taxon>Pentapetalae</taxon>
        <taxon>asterids</taxon>
        <taxon>lamiids</taxon>
        <taxon>Gentianales</taxon>
        <taxon>Rubiaceae</taxon>
        <taxon>Rubioideae</taxon>
        <taxon>Spermacoceae</taxon>
        <taxon>Hedyotis-Oldenlandia complex</taxon>
        <taxon>Oldenlandia</taxon>
    </lineage>
</organism>
<accession>A0AAV1E5Q5</accession>
<dbReference type="PANTHER" id="PTHR31642">
    <property type="entry name" value="TRICHOTHECENE 3-O-ACETYLTRANSFERASE"/>
    <property type="match status" value="1"/>
</dbReference>
<proteinExistence type="inferred from homology"/>
<dbReference type="Gene3D" id="3.30.559.10">
    <property type="entry name" value="Chloramphenicol acetyltransferase-like domain"/>
    <property type="match status" value="2"/>
</dbReference>
<evidence type="ECO:0000256" key="1">
    <source>
        <dbReference type="ARBA" id="ARBA00009861"/>
    </source>
</evidence>
<gene>
    <name evidence="2" type="ORF">OLC1_LOCUS22126</name>
</gene>
<protein>
    <submittedName>
        <fullName evidence="2">OLC1v1016605C1</fullName>
    </submittedName>
</protein>
<dbReference type="EMBL" id="OX459125">
    <property type="protein sequence ID" value="CAI9115641.1"/>
    <property type="molecule type" value="Genomic_DNA"/>
</dbReference>
<dbReference type="GO" id="GO:0016747">
    <property type="term" value="F:acyltransferase activity, transferring groups other than amino-acyl groups"/>
    <property type="evidence" value="ECO:0007669"/>
    <property type="project" value="TreeGrafter"/>
</dbReference>
<dbReference type="Proteomes" id="UP001161247">
    <property type="component" value="Chromosome 8"/>
</dbReference>
<keyword evidence="3" id="KW-1185">Reference proteome</keyword>
<evidence type="ECO:0000313" key="2">
    <source>
        <dbReference type="EMBL" id="CAI9115641.1"/>
    </source>
</evidence>
<comment type="similarity">
    <text evidence="1">Belongs to the plant acyltransferase family.</text>
</comment>
<dbReference type="InterPro" id="IPR050317">
    <property type="entry name" value="Plant_Fungal_Acyltransferase"/>
</dbReference>
<reference evidence="2" key="1">
    <citation type="submission" date="2023-03" db="EMBL/GenBank/DDBJ databases">
        <authorList>
            <person name="Julca I."/>
        </authorList>
    </citation>
    <scope>NUCLEOTIDE SEQUENCE</scope>
</reference>
<sequence length="460" mass="51150">MVILKASHIVKPAEPIPEKVMFLSECDQANALTHAPSVYFYKPTTHSVEEIVHILMDSLSKALVRFYPLAGRLRETNGGGSGGGRVELHCNNSVDGGALFVEAESDLTIDDFGDFCPTPELRSLIPSVDFDVIPVDEAPLLILQVTKLKCGGISLGTGISHVVGDGQSAGHFFTEWVKIARREKSDDHPFLDRTVLQEFEKDHRRILPSPDFFCLPVLLGSSDNLEERKKVTATFMLKLSKEQIQALKSKANEINGQDSRVSGCRYRYPFTRIEAVCAHIWKCVSLARGLKSEQETVLFVSVDFRNRVNPPLPKRYFGNAVIPLPVLSTVGELLSNPLSYISRKIRTEIENVCDDTVRAYLNRIKNIPDISTMRYSHIVGNTQGAFFGNPNLLITSWVGLPIFGANFGWGNEIFLGPGALGYDGRFAIIPSQNGDESFLVPLRLQVEHATAFHKYFIEEI</sequence>
<evidence type="ECO:0000313" key="3">
    <source>
        <dbReference type="Proteomes" id="UP001161247"/>
    </source>
</evidence>
<name>A0AAV1E5Q5_OLDCO</name>
<dbReference type="Pfam" id="PF02458">
    <property type="entry name" value="Transferase"/>
    <property type="match status" value="1"/>
</dbReference>
<dbReference type="InterPro" id="IPR023213">
    <property type="entry name" value="CAT-like_dom_sf"/>
</dbReference>
<dbReference type="PANTHER" id="PTHR31642:SF324">
    <property type="entry name" value="SPERMIDINE HYDROXYCINNAMOYL TRANSFERASE"/>
    <property type="match status" value="1"/>
</dbReference>